<evidence type="ECO:0000313" key="1">
    <source>
        <dbReference type="EMBL" id="KRY25555.1"/>
    </source>
</evidence>
<dbReference type="EMBL" id="JYDH01000879">
    <property type="protein sequence ID" value="KRY25555.1"/>
    <property type="molecule type" value="Genomic_DNA"/>
</dbReference>
<accession>A0A0V1AMW9</accession>
<organism evidence="1 2">
    <name type="scientific">Trichinella spiralis</name>
    <name type="common">Trichina worm</name>
    <dbReference type="NCBI Taxonomy" id="6334"/>
    <lineage>
        <taxon>Eukaryota</taxon>
        <taxon>Metazoa</taxon>
        <taxon>Ecdysozoa</taxon>
        <taxon>Nematoda</taxon>
        <taxon>Enoplea</taxon>
        <taxon>Dorylaimia</taxon>
        <taxon>Trichinellida</taxon>
        <taxon>Trichinellidae</taxon>
        <taxon>Trichinella</taxon>
    </lineage>
</organism>
<proteinExistence type="predicted"/>
<keyword evidence="2" id="KW-1185">Reference proteome</keyword>
<dbReference type="InParanoid" id="A0A0V1AMW9"/>
<gene>
    <name evidence="1" type="ORF">T01_543</name>
</gene>
<dbReference type="AlphaFoldDB" id="A0A0V1AMW9"/>
<protein>
    <submittedName>
        <fullName evidence="1">Uncharacterized protein</fullName>
    </submittedName>
</protein>
<comment type="caution">
    <text evidence="1">The sequence shown here is derived from an EMBL/GenBank/DDBJ whole genome shotgun (WGS) entry which is preliminary data.</text>
</comment>
<evidence type="ECO:0000313" key="2">
    <source>
        <dbReference type="Proteomes" id="UP000054776"/>
    </source>
</evidence>
<name>A0A0V1AMW9_TRISP</name>
<dbReference type="STRING" id="6334.A0A0V1AMW9"/>
<sequence length="81" mass="8960">MKTVSSLAGHLDAVLKTRGWNLAFNEPFLIWSVLAWLQCGPSSVELLGFAVAVNQQQQHQQGSFVLCGFFSQSTVVVFIEF</sequence>
<reference evidence="1 2" key="1">
    <citation type="submission" date="2015-01" db="EMBL/GenBank/DDBJ databases">
        <title>Evolution of Trichinella species and genotypes.</title>
        <authorList>
            <person name="Korhonen P.K."/>
            <person name="Edoardo P."/>
            <person name="Giuseppe L.R."/>
            <person name="Gasser R.B."/>
        </authorList>
    </citation>
    <scope>NUCLEOTIDE SEQUENCE [LARGE SCALE GENOMIC DNA]</scope>
    <source>
        <strain evidence="1">ISS3</strain>
    </source>
</reference>
<dbReference type="Proteomes" id="UP000054776">
    <property type="component" value="Unassembled WGS sequence"/>
</dbReference>